<dbReference type="GO" id="GO:0006355">
    <property type="term" value="P:regulation of DNA-templated transcription"/>
    <property type="evidence" value="ECO:0007669"/>
    <property type="project" value="InterPro"/>
</dbReference>
<feature type="region of interest" description="Disordered" evidence="2">
    <location>
        <begin position="189"/>
        <end position="318"/>
    </location>
</feature>
<dbReference type="Proteomes" id="UP000813824">
    <property type="component" value="Unassembled WGS sequence"/>
</dbReference>
<gene>
    <name evidence="4" type="ORF">BXZ70DRAFT_633609</name>
</gene>
<feature type="compositionally biased region" description="Basic and acidic residues" evidence="2">
    <location>
        <begin position="272"/>
        <end position="282"/>
    </location>
</feature>
<comment type="caution">
    <text evidence="4">The sequence shown here is derived from an EMBL/GenBank/DDBJ whole genome shotgun (WGS) entry which is preliminary data.</text>
</comment>
<feature type="region of interest" description="Disordered" evidence="2">
    <location>
        <begin position="1"/>
        <end position="94"/>
    </location>
</feature>
<keyword evidence="1" id="KW-0862">Zinc</keyword>
<organism evidence="4 5">
    <name type="scientific">Cristinia sonorae</name>
    <dbReference type="NCBI Taxonomy" id="1940300"/>
    <lineage>
        <taxon>Eukaryota</taxon>
        <taxon>Fungi</taxon>
        <taxon>Dikarya</taxon>
        <taxon>Basidiomycota</taxon>
        <taxon>Agaricomycotina</taxon>
        <taxon>Agaricomycetes</taxon>
        <taxon>Agaricomycetidae</taxon>
        <taxon>Agaricales</taxon>
        <taxon>Pleurotineae</taxon>
        <taxon>Stephanosporaceae</taxon>
        <taxon>Cristinia</taxon>
    </lineage>
</organism>
<feature type="domain" description="GATA-type" evidence="3">
    <location>
        <begin position="131"/>
        <end position="189"/>
    </location>
</feature>
<feature type="compositionally biased region" description="Polar residues" evidence="2">
    <location>
        <begin position="189"/>
        <end position="199"/>
    </location>
</feature>
<feature type="compositionally biased region" description="Low complexity" evidence="2">
    <location>
        <begin position="35"/>
        <end position="46"/>
    </location>
</feature>
<dbReference type="CDD" id="cd00202">
    <property type="entry name" value="ZnF_GATA"/>
    <property type="match status" value="1"/>
</dbReference>
<keyword evidence="1" id="KW-0863">Zinc-finger</keyword>
<feature type="compositionally biased region" description="Basic and acidic residues" evidence="2">
    <location>
        <begin position="1"/>
        <end position="23"/>
    </location>
</feature>
<dbReference type="PROSITE" id="PS50114">
    <property type="entry name" value="GATA_ZN_FINGER_2"/>
    <property type="match status" value="1"/>
</dbReference>
<dbReference type="Gene3D" id="3.30.50.10">
    <property type="entry name" value="Erythroid Transcription Factor GATA-1, subunit A"/>
    <property type="match status" value="1"/>
</dbReference>
<keyword evidence="1" id="KW-0479">Metal-binding</keyword>
<dbReference type="InterPro" id="IPR000679">
    <property type="entry name" value="Znf_GATA"/>
</dbReference>
<evidence type="ECO:0000256" key="2">
    <source>
        <dbReference type="SAM" id="MobiDB-lite"/>
    </source>
</evidence>
<protein>
    <recommendedName>
        <fullName evidence="3">GATA-type domain-containing protein</fullName>
    </recommendedName>
</protein>
<evidence type="ECO:0000313" key="4">
    <source>
        <dbReference type="EMBL" id="KAH8081304.1"/>
    </source>
</evidence>
<dbReference type="SUPFAM" id="SSF57716">
    <property type="entry name" value="Glucocorticoid receptor-like (DNA-binding domain)"/>
    <property type="match status" value="1"/>
</dbReference>
<feature type="compositionally biased region" description="Polar residues" evidence="2">
    <location>
        <begin position="207"/>
        <end position="217"/>
    </location>
</feature>
<dbReference type="GO" id="GO:0008270">
    <property type="term" value="F:zinc ion binding"/>
    <property type="evidence" value="ECO:0007669"/>
    <property type="project" value="UniProtKB-KW"/>
</dbReference>
<keyword evidence="5" id="KW-1185">Reference proteome</keyword>
<dbReference type="SMART" id="SM00401">
    <property type="entry name" value="ZnF_GATA"/>
    <property type="match status" value="1"/>
</dbReference>
<dbReference type="AlphaFoldDB" id="A0A8K0UGR7"/>
<proteinExistence type="predicted"/>
<dbReference type="InterPro" id="IPR013088">
    <property type="entry name" value="Znf_NHR/GATA"/>
</dbReference>
<evidence type="ECO:0000313" key="5">
    <source>
        <dbReference type="Proteomes" id="UP000813824"/>
    </source>
</evidence>
<evidence type="ECO:0000259" key="3">
    <source>
        <dbReference type="PROSITE" id="PS50114"/>
    </source>
</evidence>
<feature type="compositionally biased region" description="Polar residues" evidence="2">
    <location>
        <begin position="283"/>
        <end position="310"/>
    </location>
</feature>
<name>A0A8K0UGR7_9AGAR</name>
<sequence length="318" mass="35248">MPHRVETSDRMSRHADDRNHYDHPSPPPIATLHHSPAPSGNSSISSPSPPLQQNPSSYYTAQSGAQPMHPGQQYAYPPPMNGGYPTDDRHQQQGVPLSTRAIRPAYVPTQAYPGQANYVIHTDDAATKLSDRVRRKCYNCRTTDTSTWRRSSLTPGKVLCNKCGLFERTHSRPRPEQFPHKRGPIVTTTFKSARTTPPASASGRLPSMNSQPMQQQLPPHHYDHPSIAPLMSSRGDASYASNGSLPDVRNLLNGPSSPGMQQQQVPQQQQHSQEENQGERSEQSVPQKRSASPLLRTSPTQSPRTEQRSPPYSYRTAA</sequence>
<feature type="compositionally biased region" description="Low complexity" evidence="2">
    <location>
        <begin position="254"/>
        <end position="271"/>
    </location>
</feature>
<reference evidence="4" key="1">
    <citation type="journal article" date="2021" name="New Phytol.">
        <title>Evolutionary innovations through gain and loss of genes in the ectomycorrhizal Boletales.</title>
        <authorList>
            <person name="Wu G."/>
            <person name="Miyauchi S."/>
            <person name="Morin E."/>
            <person name="Kuo A."/>
            <person name="Drula E."/>
            <person name="Varga T."/>
            <person name="Kohler A."/>
            <person name="Feng B."/>
            <person name="Cao Y."/>
            <person name="Lipzen A."/>
            <person name="Daum C."/>
            <person name="Hundley H."/>
            <person name="Pangilinan J."/>
            <person name="Johnson J."/>
            <person name="Barry K."/>
            <person name="LaButti K."/>
            <person name="Ng V."/>
            <person name="Ahrendt S."/>
            <person name="Min B."/>
            <person name="Choi I.G."/>
            <person name="Park H."/>
            <person name="Plett J.M."/>
            <person name="Magnuson J."/>
            <person name="Spatafora J.W."/>
            <person name="Nagy L.G."/>
            <person name="Henrissat B."/>
            <person name="Grigoriev I.V."/>
            <person name="Yang Z.L."/>
            <person name="Xu J."/>
            <person name="Martin F.M."/>
        </authorList>
    </citation>
    <scope>NUCLEOTIDE SEQUENCE</scope>
    <source>
        <strain evidence="4">KKN 215</strain>
    </source>
</reference>
<dbReference type="GO" id="GO:0043565">
    <property type="term" value="F:sequence-specific DNA binding"/>
    <property type="evidence" value="ECO:0007669"/>
    <property type="project" value="InterPro"/>
</dbReference>
<dbReference type="OrthoDB" id="515401at2759"/>
<dbReference type="Pfam" id="PF00320">
    <property type="entry name" value="GATA"/>
    <property type="match status" value="1"/>
</dbReference>
<accession>A0A8K0UGR7</accession>
<evidence type="ECO:0000256" key="1">
    <source>
        <dbReference type="PROSITE-ProRule" id="PRU00094"/>
    </source>
</evidence>
<dbReference type="EMBL" id="JAEVFJ010000052">
    <property type="protein sequence ID" value="KAH8081304.1"/>
    <property type="molecule type" value="Genomic_DNA"/>
</dbReference>